<dbReference type="Proteomes" id="UP000597886">
    <property type="component" value="Unassembled WGS sequence"/>
</dbReference>
<reference evidence="3" key="1">
    <citation type="submission" date="2019-12" db="EMBL/GenBank/DDBJ databases">
        <title>Ruegeria JWLKs population differentiation of coral mucus and skeleton niches.</title>
        <authorList>
            <person name="Luo D."/>
        </authorList>
    </citation>
    <scope>NUCLEOTIDE SEQUENCE</scope>
    <source>
        <strain evidence="3">HKCCD6181</strain>
    </source>
</reference>
<keyword evidence="1 3" id="KW-0378">Hydrolase</keyword>
<dbReference type="EMBL" id="WVRA01000001">
    <property type="protein sequence ID" value="NOE17341.1"/>
    <property type="molecule type" value="Genomic_DNA"/>
</dbReference>
<accession>A0AA90YRJ6</accession>
<evidence type="ECO:0000313" key="4">
    <source>
        <dbReference type="Proteomes" id="UP000597886"/>
    </source>
</evidence>
<evidence type="ECO:0000259" key="2">
    <source>
        <dbReference type="Pfam" id="PF12697"/>
    </source>
</evidence>
<dbReference type="AlphaFoldDB" id="A0AA90YRJ6"/>
<organism evidence="3 4">
    <name type="scientific">Ruegeria atlantica</name>
    <dbReference type="NCBI Taxonomy" id="81569"/>
    <lineage>
        <taxon>Bacteria</taxon>
        <taxon>Pseudomonadati</taxon>
        <taxon>Pseudomonadota</taxon>
        <taxon>Alphaproteobacteria</taxon>
        <taxon>Rhodobacterales</taxon>
        <taxon>Roseobacteraceae</taxon>
        <taxon>Ruegeria</taxon>
    </lineage>
</organism>
<dbReference type="PANTHER" id="PTHR43798">
    <property type="entry name" value="MONOACYLGLYCEROL LIPASE"/>
    <property type="match status" value="1"/>
</dbReference>
<dbReference type="PANTHER" id="PTHR43798:SF31">
    <property type="entry name" value="AB HYDROLASE SUPERFAMILY PROTEIN YCLE"/>
    <property type="match status" value="1"/>
</dbReference>
<feature type="domain" description="AB hydrolase-1" evidence="2">
    <location>
        <begin position="25"/>
        <end position="251"/>
    </location>
</feature>
<evidence type="ECO:0000256" key="1">
    <source>
        <dbReference type="ARBA" id="ARBA00022801"/>
    </source>
</evidence>
<comment type="caution">
    <text evidence="3">The sequence shown here is derived from an EMBL/GenBank/DDBJ whole genome shotgun (WGS) entry which is preliminary data.</text>
</comment>
<dbReference type="RefSeq" id="WP_171328632.1">
    <property type="nucleotide sequence ID" value="NZ_WVRA01000001.1"/>
</dbReference>
<name>A0AA90YRJ6_9RHOB</name>
<dbReference type="GO" id="GO:0016020">
    <property type="term" value="C:membrane"/>
    <property type="evidence" value="ECO:0007669"/>
    <property type="project" value="TreeGrafter"/>
</dbReference>
<dbReference type="InterPro" id="IPR000073">
    <property type="entry name" value="AB_hydrolase_1"/>
</dbReference>
<evidence type="ECO:0000313" key="3">
    <source>
        <dbReference type="EMBL" id="NOE17341.1"/>
    </source>
</evidence>
<dbReference type="Pfam" id="PF12697">
    <property type="entry name" value="Abhydrolase_6"/>
    <property type="match status" value="1"/>
</dbReference>
<dbReference type="PRINTS" id="PR00111">
    <property type="entry name" value="ABHYDROLASE"/>
</dbReference>
<dbReference type="SUPFAM" id="SSF53474">
    <property type="entry name" value="alpha/beta-Hydrolases"/>
    <property type="match status" value="1"/>
</dbReference>
<dbReference type="InterPro" id="IPR050266">
    <property type="entry name" value="AB_hydrolase_sf"/>
</dbReference>
<sequence length="262" mass="27848">MTWTTRPRSEIGGLAAIQTGAGPDILLLHGVGLRAEAWGAQLDGLASEARLTAPDMPGHGESPLRFFGTELSEYSDAARNVLGNLNGPVRVVGHSMGAMIALDLATKAPDRICGVVAMNAVFERSAKAALAVQKRAAGLDGETPVDPTSTLRRWFGDIGSPERDACCEWLTAMDPAAYKLAYTVFAQDENPRRDALEKLACPALFITGSQEPNSTPDMSLKMAEITPNGRALIIDEAAHMMPMTHASQVNAAISSFQSEVQS</sequence>
<gene>
    <name evidence="3" type="ORF">GS634_04300</name>
</gene>
<proteinExistence type="predicted"/>
<dbReference type="InterPro" id="IPR029058">
    <property type="entry name" value="AB_hydrolase_fold"/>
</dbReference>
<protein>
    <submittedName>
        <fullName evidence="3">Alpha/beta fold hydrolase</fullName>
    </submittedName>
</protein>
<dbReference type="GO" id="GO:0016787">
    <property type="term" value="F:hydrolase activity"/>
    <property type="evidence" value="ECO:0007669"/>
    <property type="project" value="UniProtKB-KW"/>
</dbReference>
<dbReference type="Gene3D" id="3.40.50.1820">
    <property type="entry name" value="alpha/beta hydrolase"/>
    <property type="match status" value="1"/>
</dbReference>